<proteinExistence type="predicted"/>
<dbReference type="InterPro" id="IPR053172">
    <property type="entry name" value="Tn903_transposase"/>
</dbReference>
<accession>A0A3P1Y1M7</accession>
<name>A0A3P1Y1M7_TANFO</name>
<dbReference type="PANTHER" id="PTHR34631">
    <property type="match status" value="1"/>
</dbReference>
<dbReference type="PANTHER" id="PTHR34631:SF3">
    <property type="entry name" value="ISSOD12 TRANSPOSASE TNPA_ISSOD12"/>
    <property type="match status" value="1"/>
</dbReference>
<feature type="domain" description="Transposase DDE" evidence="1">
    <location>
        <begin position="3"/>
        <end position="73"/>
    </location>
</feature>
<dbReference type="Proteomes" id="UP000278609">
    <property type="component" value="Unassembled WGS sequence"/>
</dbReference>
<evidence type="ECO:0000313" key="3">
    <source>
        <dbReference type="Proteomes" id="UP000278609"/>
    </source>
</evidence>
<dbReference type="OrthoDB" id="1102235at2"/>
<evidence type="ECO:0000313" key="2">
    <source>
        <dbReference type="EMBL" id="RRD63013.1"/>
    </source>
</evidence>
<gene>
    <name evidence="2" type="ORF">EII40_00575</name>
</gene>
<sequence length="201" mass="23254">MLLKINYGLKLRRSTGFVESLFMLMSKSHLPIPDYRRLCRRQKSLLVDIGSRLARGENLSVRIDSTGLKVYGEGEWKVRKQGYLKRRTWQKLQLCMDLDTQEILRAELTGNDEDDASVGTKIFKGKTIHIDRFISDEAYDKFGFREFLGSDILQIIPPLKNAVIQKSSFESQSFIALGSFLTLKYCYLLRDCLFLTPVYHV</sequence>
<dbReference type="Pfam" id="PF13737">
    <property type="entry name" value="DDE_Tnp_1_5"/>
    <property type="match status" value="1"/>
</dbReference>
<reference evidence="2 3" key="1">
    <citation type="submission" date="2018-11" db="EMBL/GenBank/DDBJ databases">
        <title>Genomes From Bacteria Associated with the Canine Oral Cavity: a Test Case for Automated Genome-Based Taxonomic Assignment.</title>
        <authorList>
            <person name="Coil D.A."/>
            <person name="Jospin G."/>
            <person name="Darling A.E."/>
            <person name="Wallis C."/>
            <person name="Davis I.J."/>
            <person name="Harris S."/>
            <person name="Eisen J.A."/>
            <person name="Holcombe L.J."/>
            <person name="O'Flynn C."/>
        </authorList>
    </citation>
    <scope>NUCLEOTIDE SEQUENCE [LARGE SCALE GENOMIC DNA]</scope>
    <source>
        <strain evidence="2 3">OH2617_COT-023</strain>
    </source>
</reference>
<dbReference type="AlphaFoldDB" id="A0A3P1Y1M7"/>
<protein>
    <recommendedName>
        <fullName evidence="1">Transposase DDE domain-containing protein</fullName>
    </recommendedName>
</protein>
<dbReference type="InterPro" id="IPR025668">
    <property type="entry name" value="Tnp_DDE_dom"/>
</dbReference>
<dbReference type="EMBL" id="RQYS01000002">
    <property type="protein sequence ID" value="RRD63013.1"/>
    <property type="molecule type" value="Genomic_DNA"/>
</dbReference>
<comment type="caution">
    <text evidence="2">The sequence shown here is derived from an EMBL/GenBank/DDBJ whole genome shotgun (WGS) entry which is preliminary data.</text>
</comment>
<evidence type="ECO:0000259" key="1">
    <source>
        <dbReference type="Pfam" id="PF13737"/>
    </source>
</evidence>
<organism evidence="2 3">
    <name type="scientific">Tannerella forsythia</name>
    <name type="common">Bacteroides forsythus</name>
    <dbReference type="NCBI Taxonomy" id="28112"/>
    <lineage>
        <taxon>Bacteria</taxon>
        <taxon>Pseudomonadati</taxon>
        <taxon>Bacteroidota</taxon>
        <taxon>Bacteroidia</taxon>
        <taxon>Bacteroidales</taxon>
        <taxon>Tannerellaceae</taxon>
        <taxon>Tannerella</taxon>
    </lineage>
</organism>